<dbReference type="SUPFAM" id="SSF53448">
    <property type="entry name" value="Nucleotide-diphospho-sugar transferases"/>
    <property type="match status" value="1"/>
</dbReference>
<dbReference type="Gene3D" id="3.90.550.10">
    <property type="entry name" value="Spore Coat Polysaccharide Biosynthesis Protein SpsA, Chain A"/>
    <property type="match status" value="1"/>
</dbReference>
<feature type="domain" description="Nucleotidyl transferase" evidence="3">
    <location>
        <begin position="3"/>
        <end position="99"/>
    </location>
</feature>
<evidence type="ECO:0000313" key="5">
    <source>
        <dbReference type="Proteomes" id="UP000316872"/>
    </source>
</evidence>
<dbReference type="GO" id="GO:0016779">
    <property type="term" value="F:nucleotidyltransferase activity"/>
    <property type="evidence" value="ECO:0007669"/>
    <property type="project" value="UniProtKB-KW"/>
</dbReference>
<dbReference type="InterPro" id="IPR005835">
    <property type="entry name" value="NTP_transferase_dom"/>
</dbReference>
<organism evidence="4 5">
    <name type="scientific">Acinetobacter phage AM101</name>
    <dbReference type="NCBI Taxonomy" id="2178927"/>
    <lineage>
        <taxon>Viruses</taxon>
        <taxon>Duplodnaviria</taxon>
        <taxon>Heunggongvirae</taxon>
        <taxon>Uroviricota</taxon>
        <taxon>Caudoviricetes</taxon>
        <taxon>Pantevenvirales</taxon>
        <taxon>Straboviridae</taxon>
        <taxon>Twarogvirinae</taxon>
        <taxon>Lazarusvirus</taxon>
        <taxon>Lazarusvirus am101</taxon>
    </lineage>
</organism>
<dbReference type="PANTHER" id="PTHR43584">
    <property type="entry name" value="NUCLEOTIDYL TRANSFERASE"/>
    <property type="match status" value="1"/>
</dbReference>
<name>A0A4Y1NKL4_9CAUD</name>
<reference evidence="4" key="1">
    <citation type="submission" date="2018-04" db="EMBL/GenBank/DDBJ databases">
        <authorList>
            <person name="Shneider M.M."/>
            <person name="Popova A.V."/>
            <person name="Timoshina O.Y."/>
            <person name="Miroshnikov K.A."/>
            <person name="Shagin D.A."/>
            <person name="Mikhailova U.V."/>
        </authorList>
    </citation>
    <scope>NUCLEOTIDE SEQUENCE [LARGE SCALE GENOMIC DNA]</scope>
</reference>
<proteinExistence type="predicted"/>
<dbReference type="SUPFAM" id="SSF56112">
    <property type="entry name" value="Protein kinase-like (PK-like)"/>
    <property type="match status" value="1"/>
</dbReference>
<gene>
    <name evidence="4" type="ORF">AM101_076</name>
</gene>
<keyword evidence="5" id="KW-1185">Reference proteome</keyword>
<evidence type="ECO:0000313" key="4">
    <source>
        <dbReference type="EMBL" id="AWY10352.1"/>
    </source>
</evidence>
<dbReference type="Pfam" id="PF00483">
    <property type="entry name" value="NTP_transferase"/>
    <property type="match status" value="1"/>
</dbReference>
<sequence>MKKAVILGAGLATRLYPITHHIPKVLVNYKQHTILHHLHGIYKKLGADEIIVVVHSKFAEQVREYAKIFKLDIIVETVDEAYGSAYAISRISHLINLHNVVFNWCDVIPQFDAFSWNSNSVYTFGDECRYNFDGKTLTETGGTGGNVVGIYQFKDFFISNFDDKDEANEFFKGRDFVELLDAKNMYQEELINLIDLGDKPKLQHAHRHRELNREFNSITIANDVVYKTALNEKGRELQREELAWYDSVESDAVPKIIDRRDFGEYTSFKMERIKGVPMFEAYKPEMLTEILETLKFPKMNEFTSREQIAEDYRYEVVDKVLARCNEIKGLIQSFGNIQYVNHHKIGRLETMLEQAYAHLMYEASDKDYYVIHGDPNFSNLMLDDKGKVRLIDPRGYFGKTKIYGPRIYDEAKVFYALTGYDKFNADPMWGGLSIVGDSAIVNIEPLGLTNVDAEPFNEYHHLWVAVIWIALAGYFKNNPLKAVSAYYYGMYLLSKTLRRMGRRLQDGSVAYDTGLVRAILTTKNPDKWLLTDLETGEKYRPSKFIGDMHWEKIQ</sequence>
<accession>A0A4Y1NKL4</accession>
<keyword evidence="2" id="KW-0548">Nucleotidyltransferase</keyword>
<dbReference type="InterPro" id="IPR050065">
    <property type="entry name" value="GlmU-like"/>
</dbReference>
<keyword evidence="1" id="KW-0808">Transferase</keyword>
<dbReference type="PANTHER" id="PTHR43584:SF8">
    <property type="entry name" value="N-ACETYLMURAMATE ALPHA-1-PHOSPHATE URIDYLYLTRANSFERASE"/>
    <property type="match status" value="1"/>
</dbReference>
<dbReference type="InterPro" id="IPR011009">
    <property type="entry name" value="Kinase-like_dom_sf"/>
</dbReference>
<protein>
    <submittedName>
        <fullName evidence="4">Nucleoside-diphosphate-sugar pyrophosphorylase</fullName>
    </submittedName>
</protein>
<dbReference type="Proteomes" id="UP000316872">
    <property type="component" value="Segment"/>
</dbReference>
<evidence type="ECO:0000259" key="3">
    <source>
        <dbReference type="Pfam" id="PF00483"/>
    </source>
</evidence>
<evidence type="ECO:0000256" key="2">
    <source>
        <dbReference type="ARBA" id="ARBA00022695"/>
    </source>
</evidence>
<dbReference type="InterPro" id="IPR029044">
    <property type="entry name" value="Nucleotide-diphossugar_trans"/>
</dbReference>
<dbReference type="EMBL" id="MH165274">
    <property type="protein sequence ID" value="AWY10352.1"/>
    <property type="molecule type" value="Genomic_DNA"/>
</dbReference>
<evidence type="ECO:0000256" key="1">
    <source>
        <dbReference type="ARBA" id="ARBA00022679"/>
    </source>
</evidence>